<name>C3XAG3_OXAFO</name>
<evidence type="ECO:0000256" key="1">
    <source>
        <dbReference type="SAM" id="Phobius"/>
    </source>
</evidence>
<keyword evidence="1" id="KW-0812">Transmembrane</keyword>
<dbReference type="GeneID" id="77134802"/>
<protein>
    <recommendedName>
        <fullName evidence="4">Transmembrane protein</fullName>
    </recommendedName>
</protein>
<dbReference type="STRING" id="847.BRW83_0912"/>
<dbReference type="EMBL" id="GG658170">
    <property type="protein sequence ID" value="EEO30189.1"/>
    <property type="molecule type" value="Genomic_DNA"/>
</dbReference>
<evidence type="ECO:0000313" key="3">
    <source>
        <dbReference type="Proteomes" id="UP000005089"/>
    </source>
</evidence>
<reference evidence="2 3" key="1">
    <citation type="submission" date="2009-02" db="EMBL/GenBank/DDBJ databases">
        <title>The Genome Sequence of Oxalobacter formigenes OXCC13.</title>
        <authorList>
            <consortium name="The Broad Institute Genome Sequencing Platform"/>
            <person name="Ward D."/>
            <person name="Young S.K."/>
            <person name="Kodira C.D."/>
            <person name="Zeng Q."/>
            <person name="Koehrsen M."/>
            <person name="Alvarado L."/>
            <person name="Berlin A."/>
            <person name="Borenstein D."/>
            <person name="Chen Z."/>
            <person name="Engels R."/>
            <person name="Freedman E."/>
            <person name="Gellesch M."/>
            <person name="Goldberg J."/>
            <person name="Griggs A."/>
            <person name="Gujja S."/>
            <person name="Heiman D."/>
            <person name="Hepburn T."/>
            <person name="Howarth C."/>
            <person name="Jen D."/>
            <person name="Larson L."/>
            <person name="Lewis B."/>
            <person name="Mehta T."/>
            <person name="Park D."/>
            <person name="Pearson M."/>
            <person name="Roberts A."/>
            <person name="Saif S."/>
            <person name="Shea T."/>
            <person name="Shenoy N."/>
            <person name="Sisk P."/>
            <person name="Stolte C."/>
            <person name="Sykes S."/>
            <person name="Walk T."/>
            <person name="White J."/>
            <person name="Yandava C."/>
            <person name="Allison M.J."/>
            <person name="Lander E."/>
            <person name="Nusbaum C."/>
            <person name="Galagan J."/>
            <person name="Birren B."/>
        </authorList>
    </citation>
    <scope>NUCLEOTIDE SEQUENCE [LARGE SCALE GENOMIC DNA]</scope>
    <source>
        <strain evidence="2 3">OXCC13</strain>
    </source>
</reference>
<evidence type="ECO:0000313" key="2">
    <source>
        <dbReference type="EMBL" id="EEO30189.1"/>
    </source>
</evidence>
<organism evidence="2 3">
    <name type="scientific">Oxalobacter formigenes OXCC13</name>
    <dbReference type="NCBI Taxonomy" id="556269"/>
    <lineage>
        <taxon>Bacteria</taxon>
        <taxon>Pseudomonadati</taxon>
        <taxon>Pseudomonadota</taxon>
        <taxon>Betaproteobacteria</taxon>
        <taxon>Burkholderiales</taxon>
        <taxon>Oxalobacteraceae</taxon>
        <taxon>Oxalobacter</taxon>
    </lineage>
</organism>
<accession>C3XAG3</accession>
<evidence type="ECO:0008006" key="4">
    <source>
        <dbReference type="Google" id="ProtNLM"/>
    </source>
</evidence>
<dbReference type="AlphaFoldDB" id="C3XAG3"/>
<keyword evidence="1" id="KW-0472">Membrane</keyword>
<feature type="transmembrane region" description="Helical" evidence="1">
    <location>
        <begin position="72"/>
        <end position="102"/>
    </location>
</feature>
<dbReference type="eggNOG" id="COG3671">
    <property type="taxonomic scope" value="Bacteria"/>
</dbReference>
<gene>
    <name evidence="2" type="ORF">OFBG_01217</name>
</gene>
<keyword evidence="1" id="KW-1133">Transmembrane helix</keyword>
<dbReference type="RefSeq" id="WP_005881166.1">
    <property type="nucleotide sequence ID" value="NZ_CP019430.1"/>
</dbReference>
<feature type="transmembrane region" description="Helical" evidence="1">
    <location>
        <begin position="24"/>
        <end position="51"/>
    </location>
</feature>
<dbReference type="HOGENOM" id="CLU_129294_1_0_4"/>
<sequence length="128" mass="15565">MIMTTDATLDYNSPYLTNLRSTAWWLYIFHAVCFLFTLGIFSFVPLILNYLVRPRAIHTWLYTHQTWQIRSFWWYFAWVVLGWIFYFTIIGMIFAAAVWVLAWCWYTYRLIKGFLYLNDGIPMPYPEE</sequence>
<dbReference type="Proteomes" id="UP000005089">
    <property type="component" value="Unassembled WGS sequence"/>
</dbReference>
<proteinExistence type="predicted"/>
<keyword evidence="3" id="KW-1185">Reference proteome</keyword>